<accession>A0ABS9WJ79</accession>
<dbReference type="Proteomes" id="UP001430755">
    <property type="component" value="Unassembled WGS sequence"/>
</dbReference>
<organism evidence="1 2">
    <name type="scientific">Adlercreutzia faecimuris</name>
    <dbReference type="NCBI Taxonomy" id="2897341"/>
    <lineage>
        <taxon>Bacteria</taxon>
        <taxon>Bacillati</taxon>
        <taxon>Actinomycetota</taxon>
        <taxon>Coriobacteriia</taxon>
        <taxon>Eggerthellales</taxon>
        <taxon>Eggerthellaceae</taxon>
        <taxon>Adlercreutzia</taxon>
    </lineage>
</organism>
<dbReference type="EMBL" id="JAJMLW010000003">
    <property type="protein sequence ID" value="MCI2242296.1"/>
    <property type="molecule type" value="Genomic_DNA"/>
</dbReference>
<reference evidence="1" key="1">
    <citation type="submission" date="2021-11" db="EMBL/GenBank/DDBJ databases">
        <title>A Novel Adlercreutzia Species, isolated from a Allomyrina dichotoma larva feces.</title>
        <authorList>
            <person name="Suh M.K."/>
        </authorList>
    </citation>
    <scope>NUCLEOTIDE SEQUENCE</scope>
    <source>
        <strain evidence="1">JBNU-10</strain>
    </source>
</reference>
<sequence length="125" mass="14370">MMMTGENSITFPDDVRAAFLAFQDDYLADVLRLWDCDLRDWHDPAVMIFRFESDDILLWREMNALKCKKGTVDATTSRSSIPEKVEASIDIDACLCWLPDDSYSDFIGFTTITHDLLQAMSRLSF</sequence>
<protein>
    <submittedName>
        <fullName evidence="1">Uncharacterized protein</fullName>
    </submittedName>
</protein>
<dbReference type="RefSeq" id="WP_242165418.1">
    <property type="nucleotide sequence ID" value="NZ_JAJMLW010000003.1"/>
</dbReference>
<proteinExistence type="predicted"/>
<keyword evidence="2" id="KW-1185">Reference proteome</keyword>
<evidence type="ECO:0000313" key="2">
    <source>
        <dbReference type="Proteomes" id="UP001430755"/>
    </source>
</evidence>
<name>A0ABS9WJ79_9ACTN</name>
<comment type="caution">
    <text evidence="1">The sequence shown here is derived from an EMBL/GenBank/DDBJ whole genome shotgun (WGS) entry which is preliminary data.</text>
</comment>
<gene>
    <name evidence="1" type="ORF">LPT13_08035</name>
</gene>
<evidence type="ECO:0000313" key="1">
    <source>
        <dbReference type="EMBL" id="MCI2242296.1"/>
    </source>
</evidence>